<evidence type="ECO:0000259" key="2">
    <source>
        <dbReference type="PROSITE" id="PS50110"/>
    </source>
</evidence>
<dbReference type="PANTHER" id="PTHR44520:SF2">
    <property type="entry name" value="RESPONSE REGULATOR RCP1"/>
    <property type="match status" value="1"/>
</dbReference>
<dbReference type="InterPro" id="IPR052893">
    <property type="entry name" value="TCS_response_regulator"/>
</dbReference>
<feature type="modified residue" description="4-aspartylphosphate" evidence="1">
    <location>
        <position position="62"/>
    </location>
</feature>
<dbReference type="InterPro" id="IPR011006">
    <property type="entry name" value="CheY-like_superfamily"/>
</dbReference>
<dbReference type="Proteomes" id="UP000287527">
    <property type="component" value="Unassembled WGS sequence"/>
</dbReference>
<evidence type="ECO:0000313" key="4">
    <source>
        <dbReference type="Proteomes" id="UP000287527"/>
    </source>
</evidence>
<keyword evidence="1" id="KW-0597">Phosphoprotein</keyword>
<dbReference type="Pfam" id="PF00072">
    <property type="entry name" value="Response_reg"/>
    <property type="match status" value="1"/>
</dbReference>
<dbReference type="EMBL" id="SBII01000004">
    <property type="protein sequence ID" value="RWX00899.1"/>
    <property type="molecule type" value="Genomic_DNA"/>
</dbReference>
<sequence length="150" mass="17364">MNNKQNVRVLLTDDDEDDREFFADAITDLYLHYPVEFCKNGLELLNRLYDKSLHVPDIIFLDLNMPIMSGFETLQQIRNDVQFKDIPVIAIYSTSATEEAIKNTFGLGANAYIVKPVVFDDLKELLKKVIEMDWNEKLNNSQIESFIITI</sequence>
<accession>A0A3S3SF89</accession>
<keyword evidence="4" id="KW-1185">Reference proteome</keyword>
<dbReference type="PANTHER" id="PTHR44520">
    <property type="entry name" value="RESPONSE REGULATOR RCP1-RELATED"/>
    <property type="match status" value="1"/>
</dbReference>
<dbReference type="GO" id="GO:0000160">
    <property type="term" value="P:phosphorelay signal transduction system"/>
    <property type="evidence" value="ECO:0007669"/>
    <property type="project" value="InterPro"/>
</dbReference>
<dbReference type="Gene3D" id="3.40.50.2300">
    <property type="match status" value="1"/>
</dbReference>
<dbReference type="PROSITE" id="PS50110">
    <property type="entry name" value="RESPONSE_REGULATORY"/>
    <property type="match status" value="1"/>
</dbReference>
<feature type="domain" description="Response regulatory" evidence="2">
    <location>
        <begin position="8"/>
        <end position="130"/>
    </location>
</feature>
<proteinExistence type="predicted"/>
<protein>
    <submittedName>
        <fullName evidence="3">Response regulator</fullName>
    </submittedName>
</protein>
<dbReference type="SUPFAM" id="SSF52172">
    <property type="entry name" value="CheY-like"/>
    <property type="match status" value="1"/>
</dbReference>
<dbReference type="InterPro" id="IPR001789">
    <property type="entry name" value="Sig_transdc_resp-reg_receiver"/>
</dbReference>
<dbReference type="OrthoDB" id="1118837at2"/>
<evidence type="ECO:0000256" key="1">
    <source>
        <dbReference type="PROSITE-ProRule" id="PRU00169"/>
    </source>
</evidence>
<organism evidence="3 4">
    <name type="scientific">Flavobacterium cerinum</name>
    <dbReference type="NCBI Taxonomy" id="2502784"/>
    <lineage>
        <taxon>Bacteria</taxon>
        <taxon>Pseudomonadati</taxon>
        <taxon>Bacteroidota</taxon>
        <taxon>Flavobacteriia</taxon>
        <taxon>Flavobacteriales</taxon>
        <taxon>Flavobacteriaceae</taxon>
        <taxon>Flavobacterium</taxon>
    </lineage>
</organism>
<reference evidence="3 4" key="1">
    <citation type="submission" date="2019-01" db="EMBL/GenBank/DDBJ databases">
        <title>Flavobacterium sp. nov.,isolated from freshwater.</title>
        <authorList>
            <person name="Zhang R."/>
            <person name="Du Z.-J."/>
        </authorList>
    </citation>
    <scope>NUCLEOTIDE SEQUENCE [LARGE SCALE GENOMIC DNA]</scope>
    <source>
        <strain evidence="3 4">1E403</strain>
    </source>
</reference>
<evidence type="ECO:0000313" key="3">
    <source>
        <dbReference type="EMBL" id="RWX00899.1"/>
    </source>
</evidence>
<dbReference type="RefSeq" id="WP_128389381.1">
    <property type="nucleotide sequence ID" value="NZ_SBII01000004.1"/>
</dbReference>
<gene>
    <name evidence="3" type="ORF">EPI11_07715</name>
</gene>
<dbReference type="SMART" id="SM00448">
    <property type="entry name" value="REC"/>
    <property type="match status" value="1"/>
</dbReference>
<comment type="caution">
    <text evidence="3">The sequence shown here is derived from an EMBL/GenBank/DDBJ whole genome shotgun (WGS) entry which is preliminary data.</text>
</comment>
<name>A0A3S3SF89_9FLAO</name>
<dbReference type="AlphaFoldDB" id="A0A3S3SF89"/>